<comment type="caution">
    <text evidence="2">The sequence shown here is derived from an EMBL/GenBank/DDBJ whole genome shotgun (WGS) entry which is preliminary data.</text>
</comment>
<proteinExistence type="predicted"/>
<accession>A0A972JZ84</accession>
<name>A0A972JZ84_9BACL</name>
<evidence type="ECO:0000256" key="1">
    <source>
        <dbReference type="SAM" id="Phobius"/>
    </source>
</evidence>
<dbReference type="AlphaFoldDB" id="A0A972JZ84"/>
<protein>
    <submittedName>
        <fullName evidence="2">Uncharacterized protein</fullName>
    </submittedName>
</protein>
<keyword evidence="1" id="KW-1133">Transmembrane helix</keyword>
<dbReference type="RefSeq" id="WP_171651533.1">
    <property type="nucleotide sequence ID" value="NZ_WHOD01000045.1"/>
</dbReference>
<organism evidence="2 3">
    <name type="scientific">Paenibacillus foliorum</name>
    <dbReference type="NCBI Taxonomy" id="2654974"/>
    <lineage>
        <taxon>Bacteria</taxon>
        <taxon>Bacillati</taxon>
        <taxon>Bacillota</taxon>
        <taxon>Bacilli</taxon>
        <taxon>Bacillales</taxon>
        <taxon>Paenibacillaceae</taxon>
        <taxon>Paenibacillus</taxon>
    </lineage>
</organism>
<dbReference type="Proteomes" id="UP000641588">
    <property type="component" value="Unassembled WGS sequence"/>
</dbReference>
<sequence>MSYRRIDASVVRAHGNITYAHFYIDANPPVPSAAGKIQMIGAVIGLCTGLNSSVLLVVIGPNEWNRPSDGSSRDLSTQASWDCIYSTRICRRNPRVVGLV</sequence>
<reference evidence="2" key="1">
    <citation type="submission" date="2019-10" db="EMBL/GenBank/DDBJ databases">
        <title>Description of Paenibacillus glebae sp. nov.</title>
        <authorList>
            <person name="Carlier A."/>
            <person name="Qi S."/>
        </authorList>
    </citation>
    <scope>NUCLEOTIDE SEQUENCE</scope>
    <source>
        <strain evidence="2">LMG 31456</strain>
    </source>
</reference>
<evidence type="ECO:0000313" key="3">
    <source>
        <dbReference type="Proteomes" id="UP000641588"/>
    </source>
</evidence>
<evidence type="ECO:0000313" key="2">
    <source>
        <dbReference type="EMBL" id="NOU93336.1"/>
    </source>
</evidence>
<feature type="transmembrane region" description="Helical" evidence="1">
    <location>
        <begin position="37"/>
        <end position="59"/>
    </location>
</feature>
<keyword evidence="1" id="KW-0472">Membrane</keyword>
<gene>
    <name evidence="2" type="ORF">GC093_08910</name>
</gene>
<dbReference type="EMBL" id="WHOD01000045">
    <property type="protein sequence ID" value="NOU93336.1"/>
    <property type="molecule type" value="Genomic_DNA"/>
</dbReference>
<keyword evidence="1" id="KW-0812">Transmembrane</keyword>
<keyword evidence="3" id="KW-1185">Reference proteome</keyword>